<reference evidence="3" key="1">
    <citation type="submission" date="2020-11" db="EMBL/GenBank/DDBJ databases">
        <title>Whole-genome analyses of Nonomuraea sp. K274.</title>
        <authorList>
            <person name="Veyisoglu A."/>
        </authorList>
    </citation>
    <scope>NUCLEOTIDE SEQUENCE</scope>
    <source>
        <strain evidence="3">K274</strain>
    </source>
</reference>
<dbReference type="PANTHER" id="PTHR43244:SF1">
    <property type="entry name" value="5,10-METHYLENETETRAHYDROMETHANOPTERIN REDUCTASE"/>
    <property type="match status" value="1"/>
</dbReference>
<proteinExistence type="predicted"/>
<comment type="caution">
    <text evidence="3">The sequence shown here is derived from an EMBL/GenBank/DDBJ whole genome shotgun (WGS) entry which is preliminary data.</text>
</comment>
<dbReference type="Gene3D" id="3.20.20.30">
    <property type="entry name" value="Luciferase-like domain"/>
    <property type="match status" value="1"/>
</dbReference>
<evidence type="ECO:0000313" key="4">
    <source>
        <dbReference type="Proteomes" id="UP000605361"/>
    </source>
</evidence>
<dbReference type="PANTHER" id="PTHR43244">
    <property type="match status" value="1"/>
</dbReference>
<dbReference type="AlphaFoldDB" id="A0A931AK02"/>
<accession>A0A931AK02</accession>
<sequence length="333" mass="35668">MKLGAIIEWTDDLAAFRDVVRLTDELGYDVIGVGDTPARAYELFVSLAVAAQESRNATLTTMVTTPFLRHPVTTATAMSTLHELTGGRVRLSLGNGGSTRRVVGRSPVGSPRQLFDYLRAVREILNGGTAEVDGYTTEALTRVHPMPIHVAADYPQSLRLAGETADGVITTVGMSPEHVARKIALIREGAERAGRDPDAIEIWGFSFISIHDTREEAYGEIAAALASDVALRLKAPHMRSLVPAGLLPALEEMERRYDVWDFAHGGKNARLLEELGLTELAAGFTGVAGTVPEVAEHLRTLESTGVTGMLAALPVLADPAGTLRGLRKAADAR</sequence>
<dbReference type="EMBL" id="JADOGI010000183">
    <property type="protein sequence ID" value="MBF8191913.1"/>
    <property type="molecule type" value="Genomic_DNA"/>
</dbReference>
<dbReference type="InterPro" id="IPR036661">
    <property type="entry name" value="Luciferase-like_sf"/>
</dbReference>
<evidence type="ECO:0000259" key="2">
    <source>
        <dbReference type="Pfam" id="PF00296"/>
    </source>
</evidence>
<keyword evidence="4" id="KW-1185">Reference proteome</keyword>
<feature type="domain" description="Luciferase-like" evidence="2">
    <location>
        <begin position="11"/>
        <end position="307"/>
    </location>
</feature>
<dbReference type="SUPFAM" id="SSF51679">
    <property type="entry name" value="Bacterial luciferase-like"/>
    <property type="match status" value="1"/>
</dbReference>
<dbReference type="InterPro" id="IPR050564">
    <property type="entry name" value="F420-G6PD/mer"/>
</dbReference>
<dbReference type="Proteomes" id="UP000605361">
    <property type="component" value="Unassembled WGS sequence"/>
</dbReference>
<name>A0A931AK02_9ACTN</name>
<dbReference type="InterPro" id="IPR011251">
    <property type="entry name" value="Luciferase-like_dom"/>
</dbReference>
<dbReference type="Pfam" id="PF00296">
    <property type="entry name" value="Bac_luciferase"/>
    <property type="match status" value="1"/>
</dbReference>
<gene>
    <name evidence="3" type="ORF">ITP53_40790</name>
</gene>
<dbReference type="GO" id="GO:0016705">
    <property type="term" value="F:oxidoreductase activity, acting on paired donors, with incorporation or reduction of molecular oxygen"/>
    <property type="evidence" value="ECO:0007669"/>
    <property type="project" value="InterPro"/>
</dbReference>
<protein>
    <submittedName>
        <fullName evidence="3">LLM class flavin-dependent oxidoreductase</fullName>
    </submittedName>
</protein>
<keyword evidence="1" id="KW-0560">Oxidoreductase</keyword>
<evidence type="ECO:0000313" key="3">
    <source>
        <dbReference type="EMBL" id="MBF8191913.1"/>
    </source>
</evidence>
<dbReference type="RefSeq" id="WP_195900821.1">
    <property type="nucleotide sequence ID" value="NZ_JADOGI010000183.1"/>
</dbReference>
<evidence type="ECO:0000256" key="1">
    <source>
        <dbReference type="ARBA" id="ARBA00023002"/>
    </source>
</evidence>
<organism evidence="3 4">
    <name type="scientific">Nonomuraea cypriaca</name>
    <dbReference type="NCBI Taxonomy" id="1187855"/>
    <lineage>
        <taxon>Bacteria</taxon>
        <taxon>Bacillati</taxon>
        <taxon>Actinomycetota</taxon>
        <taxon>Actinomycetes</taxon>
        <taxon>Streptosporangiales</taxon>
        <taxon>Streptosporangiaceae</taxon>
        <taxon>Nonomuraea</taxon>
    </lineage>
</organism>